<reference evidence="1 2" key="1">
    <citation type="submission" date="2024-01" db="EMBL/GenBank/DDBJ databases">
        <title>The genomes of 5 underutilized Papilionoideae crops provide insights into root nodulation and disease resistanc.</title>
        <authorList>
            <person name="Jiang F."/>
        </authorList>
    </citation>
    <scope>NUCLEOTIDE SEQUENCE [LARGE SCALE GENOMIC DNA]</scope>
    <source>
        <strain evidence="1">JINMINGXINNONG_FW02</strain>
        <tissue evidence="1">Leaves</tissue>
    </source>
</reference>
<gene>
    <name evidence="1" type="ORF">VNO80_26810</name>
</gene>
<dbReference type="EMBL" id="JAYMYR010000010">
    <property type="protein sequence ID" value="KAK7335040.1"/>
    <property type="molecule type" value="Genomic_DNA"/>
</dbReference>
<keyword evidence="2" id="KW-1185">Reference proteome</keyword>
<dbReference type="Proteomes" id="UP001374584">
    <property type="component" value="Unassembled WGS sequence"/>
</dbReference>
<comment type="caution">
    <text evidence="1">The sequence shown here is derived from an EMBL/GenBank/DDBJ whole genome shotgun (WGS) entry which is preliminary data.</text>
</comment>
<protein>
    <submittedName>
        <fullName evidence="1">Uncharacterized protein</fullName>
    </submittedName>
</protein>
<proteinExistence type="predicted"/>
<evidence type="ECO:0000313" key="1">
    <source>
        <dbReference type="EMBL" id="KAK7335040.1"/>
    </source>
</evidence>
<organism evidence="1 2">
    <name type="scientific">Phaseolus coccineus</name>
    <name type="common">Scarlet runner bean</name>
    <name type="synonym">Phaseolus multiflorus</name>
    <dbReference type="NCBI Taxonomy" id="3886"/>
    <lineage>
        <taxon>Eukaryota</taxon>
        <taxon>Viridiplantae</taxon>
        <taxon>Streptophyta</taxon>
        <taxon>Embryophyta</taxon>
        <taxon>Tracheophyta</taxon>
        <taxon>Spermatophyta</taxon>
        <taxon>Magnoliopsida</taxon>
        <taxon>eudicotyledons</taxon>
        <taxon>Gunneridae</taxon>
        <taxon>Pentapetalae</taxon>
        <taxon>rosids</taxon>
        <taxon>fabids</taxon>
        <taxon>Fabales</taxon>
        <taxon>Fabaceae</taxon>
        <taxon>Papilionoideae</taxon>
        <taxon>50 kb inversion clade</taxon>
        <taxon>NPAAA clade</taxon>
        <taxon>indigoferoid/millettioid clade</taxon>
        <taxon>Phaseoleae</taxon>
        <taxon>Phaseolus</taxon>
    </lineage>
</organism>
<accession>A0AAN9LFF4</accession>
<evidence type="ECO:0000313" key="2">
    <source>
        <dbReference type="Proteomes" id="UP001374584"/>
    </source>
</evidence>
<sequence>MEPGHHPYCTFESLGVIEFPSQKVFIFGTSNHAYCVKCCKLKVATCLAKACLNSFNFKEAISFSASPSFPWGASSCCTSQLCLFSTMFCMLLDIDISSTWSSRSSLATATRKR</sequence>
<dbReference type="AlphaFoldDB" id="A0AAN9LFF4"/>
<name>A0AAN9LFF4_PHACN</name>